<name>A0A1D1Z6E6_9ARAE</name>
<keyword evidence="6 7" id="KW-0472">Membrane</keyword>
<dbReference type="PANTHER" id="PTHR12924">
    <property type="entry name" value="TRANSLOCON-ASSOCIATED PROTEIN, ALPHA SUBUNIT"/>
    <property type="match status" value="1"/>
</dbReference>
<accession>A0A1D1Z6E6</accession>
<evidence type="ECO:0000256" key="1">
    <source>
        <dbReference type="ARBA" id="ARBA00004115"/>
    </source>
</evidence>
<dbReference type="GO" id="GO:0005789">
    <property type="term" value="C:endoplasmic reticulum membrane"/>
    <property type="evidence" value="ECO:0007669"/>
    <property type="project" value="UniProtKB-SubCell"/>
</dbReference>
<keyword evidence="7" id="KW-0106">Calcium</keyword>
<dbReference type="AlphaFoldDB" id="A0A1D1Z6E6"/>
<keyword evidence="3 7" id="KW-0732">Signal</keyword>
<evidence type="ECO:0000256" key="8">
    <source>
        <dbReference type="SAM" id="SignalP"/>
    </source>
</evidence>
<dbReference type="PANTHER" id="PTHR12924:SF0">
    <property type="entry name" value="TRANSLOCON-ASSOCIATED PROTEIN SUBUNIT ALPHA"/>
    <property type="match status" value="1"/>
</dbReference>
<comment type="subcellular location">
    <subcellularLocation>
        <location evidence="1 7">Endoplasmic reticulum membrane</location>
        <topology evidence="1 7">Single-pass type I membrane protein</topology>
    </subcellularLocation>
</comment>
<comment type="domain">
    <text evidence="7">Shows a remarkable charge distribution with the N-terminus being highly negatively charged, and the cytoplasmic C-terminus positively charged.</text>
</comment>
<keyword evidence="2 7" id="KW-0812">Transmembrane</keyword>
<keyword evidence="5 7" id="KW-1133">Transmembrane helix</keyword>
<organism evidence="9">
    <name type="scientific">Anthurium amnicola</name>
    <dbReference type="NCBI Taxonomy" id="1678845"/>
    <lineage>
        <taxon>Eukaryota</taxon>
        <taxon>Viridiplantae</taxon>
        <taxon>Streptophyta</taxon>
        <taxon>Embryophyta</taxon>
        <taxon>Tracheophyta</taxon>
        <taxon>Spermatophyta</taxon>
        <taxon>Magnoliopsida</taxon>
        <taxon>Liliopsida</taxon>
        <taxon>Araceae</taxon>
        <taxon>Pothoideae</taxon>
        <taxon>Potheae</taxon>
        <taxon>Anthurium</taxon>
    </lineage>
</organism>
<evidence type="ECO:0000256" key="7">
    <source>
        <dbReference type="RuleBase" id="RU368074"/>
    </source>
</evidence>
<comment type="subunit">
    <text evidence="7">Heterotetramer of TRAP-alpha, TRAP-beta, TRAP-delta and TRAP-gamma.</text>
</comment>
<feature type="chain" id="PRO_5008900764" description="Translocon-associated protein subunit alpha" evidence="8">
    <location>
        <begin position="28"/>
        <end position="245"/>
    </location>
</feature>
<comment type="function">
    <text evidence="7">TRAP proteins are part of a complex whose function is to bind calcium to the ER membrane and thereby regulate the retention of ER resident proteins. May be involved in the recycling of the translocation apparatus after completion of the translocation process or may function as a membrane-bound chaperone facilitating folding of translocated proteins.</text>
</comment>
<evidence type="ECO:0000256" key="5">
    <source>
        <dbReference type="ARBA" id="ARBA00022989"/>
    </source>
</evidence>
<evidence type="ECO:0000256" key="6">
    <source>
        <dbReference type="ARBA" id="ARBA00023136"/>
    </source>
</evidence>
<dbReference type="Pfam" id="PF03896">
    <property type="entry name" value="TRAP_alpha"/>
    <property type="match status" value="1"/>
</dbReference>
<feature type="transmembrane region" description="Helical" evidence="7">
    <location>
        <begin position="168"/>
        <end position="191"/>
    </location>
</feature>
<feature type="non-terminal residue" evidence="9">
    <location>
        <position position="1"/>
    </location>
</feature>
<feature type="signal peptide" evidence="8">
    <location>
        <begin position="1"/>
        <end position="27"/>
    </location>
</feature>
<evidence type="ECO:0000256" key="2">
    <source>
        <dbReference type="ARBA" id="ARBA00022692"/>
    </source>
</evidence>
<gene>
    <name evidence="9" type="primary">SSR1_2</name>
    <name evidence="9" type="ORF">g.12951</name>
</gene>
<keyword evidence="4 7" id="KW-0256">Endoplasmic reticulum</keyword>
<protein>
    <recommendedName>
        <fullName evidence="7">Translocon-associated protein subunit alpha</fullName>
        <shortName evidence="7">TRAP-alpha</shortName>
    </recommendedName>
    <alternativeName>
        <fullName evidence="7">Signal sequence receptor subunit alpha</fullName>
    </alternativeName>
</protein>
<evidence type="ECO:0000256" key="4">
    <source>
        <dbReference type="ARBA" id="ARBA00022824"/>
    </source>
</evidence>
<evidence type="ECO:0000256" key="3">
    <source>
        <dbReference type="ARBA" id="ARBA00022729"/>
    </source>
</evidence>
<comment type="similarity">
    <text evidence="7">Belongs to the TRAP-alpha family.</text>
</comment>
<evidence type="ECO:0000313" key="9">
    <source>
        <dbReference type="EMBL" id="JAT62493.1"/>
    </source>
</evidence>
<proteinExistence type="inferred from homology"/>
<reference evidence="9" key="1">
    <citation type="submission" date="2015-07" db="EMBL/GenBank/DDBJ databases">
        <title>Transcriptome Assembly of Anthurium amnicola.</title>
        <authorList>
            <person name="Suzuki J."/>
        </authorList>
    </citation>
    <scope>NUCLEOTIDE SEQUENCE</scope>
</reference>
<dbReference type="InterPro" id="IPR005595">
    <property type="entry name" value="TRAP_alpha"/>
</dbReference>
<sequence>QKMKNIQNILSLFFLTVLLFAPLLAFGAENEEVKVFQSPNTVEITGGFPGNPFSQIVNGQKNTVKFTFDNKGQSNYTIDLITGELVNKDDPSEIYRNLTGYRYNVAAPSMDNIDIIYNFYAEYPPQELGLLLYVFFTDENSKRYRGVGFNGTVTVVEPEGSIFDLQAIFMYLILIGFFSGIGYLIFQTFFGGTKTKKGKKRVVKPEDNAAESSDKIDESWIPEHHLKPQTRSSARLKKRNEAKKD</sequence>
<dbReference type="EMBL" id="GDJX01005443">
    <property type="protein sequence ID" value="JAT62493.1"/>
    <property type="molecule type" value="Transcribed_RNA"/>
</dbReference>